<organism evidence="2 3">
    <name type="scientific">Schizopora paradoxa</name>
    <dbReference type="NCBI Taxonomy" id="27342"/>
    <lineage>
        <taxon>Eukaryota</taxon>
        <taxon>Fungi</taxon>
        <taxon>Dikarya</taxon>
        <taxon>Basidiomycota</taxon>
        <taxon>Agaricomycotina</taxon>
        <taxon>Agaricomycetes</taxon>
        <taxon>Hymenochaetales</taxon>
        <taxon>Schizoporaceae</taxon>
        <taxon>Schizopora</taxon>
    </lineage>
</organism>
<evidence type="ECO:0000256" key="1">
    <source>
        <dbReference type="SAM" id="MobiDB-lite"/>
    </source>
</evidence>
<proteinExistence type="predicted"/>
<dbReference type="AlphaFoldDB" id="A0A0H2S7H2"/>
<name>A0A0H2S7H2_9AGAM</name>
<protein>
    <submittedName>
        <fullName evidence="2">Uncharacterized protein</fullName>
    </submittedName>
</protein>
<feature type="compositionally biased region" description="Basic and acidic residues" evidence="1">
    <location>
        <begin position="149"/>
        <end position="160"/>
    </location>
</feature>
<feature type="compositionally biased region" description="Acidic residues" evidence="1">
    <location>
        <begin position="137"/>
        <end position="148"/>
    </location>
</feature>
<feature type="region of interest" description="Disordered" evidence="1">
    <location>
        <begin position="129"/>
        <end position="160"/>
    </location>
</feature>
<keyword evidence="3" id="KW-1185">Reference proteome</keyword>
<feature type="compositionally biased region" description="Acidic residues" evidence="1">
    <location>
        <begin position="11"/>
        <end position="53"/>
    </location>
</feature>
<dbReference type="EMBL" id="KQ085883">
    <property type="protein sequence ID" value="KLO20197.1"/>
    <property type="molecule type" value="Genomic_DNA"/>
</dbReference>
<accession>A0A0H2S7H2</accession>
<sequence length="160" mass="17016">MSPPPAKPAEEVPDEIEESDEYDEEDGDNSGAENGDEYQDEDGLDDAEDDDEEGPRKGKSLTEQLLLDNNNAEGLDDEDDEDDGAFVPDGGVEPAEEEVDGDKHELSPKGAEEVASLVVPQIPGVSAIGIKRKTSGDEDDAEDNAAEESEAKRAKAGAEE</sequence>
<gene>
    <name evidence="2" type="ORF">SCHPADRAFT_884931</name>
</gene>
<dbReference type="InParanoid" id="A0A0H2S7H2"/>
<dbReference type="Proteomes" id="UP000053477">
    <property type="component" value="Unassembled WGS sequence"/>
</dbReference>
<feature type="region of interest" description="Disordered" evidence="1">
    <location>
        <begin position="1"/>
        <end position="108"/>
    </location>
</feature>
<evidence type="ECO:0000313" key="2">
    <source>
        <dbReference type="EMBL" id="KLO20197.1"/>
    </source>
</evidence>
<evidence type="ECO:0000313" key="3">
    <source>
        <dbReference type="Proteomes" id="UP000053477"/>
    </source>
</evidence>
<reference evidence="2 3" key="1">
    <citation type="submission" date="2015-04" db="EMBL/GenBank/DDBJ databases">
        <title>Complete genome sequence of Schizopora paradoxa KUC8140, a cosmopolitan wood degrader in East Asia.</title>
        <authorList>
            <consortium name="DOE Joint Genome Institute"/>
            <person name="Min B."/>
            <person name="Park H."/>
            <person name="Jang Y."/>
            <person name="Kim J.-J."/>
            <person name="Kim K.H."/>
            <person name="Pangilinan J."/>
            <person name="Lipzen A."/>
            <person name="Riley R."/>
            <person name="Grigoriev I.V."/>
            <person name="Spatafora J.W."/>
            <person name="Choi I.-G."/>
        </authorList>
    </citation>
    <scope>NUCLEOTIDE SEQUENCE [LARGE SCALE GENOMIC DNA]</scope>
    <source>
        <strain evidence="2 3">KUC8140</strain>
    </source>
</reference>
<feature type="compositionally biased region" description="Acidic residues" evidence="1">
    <location>
        <begin position="74"/>
        <end position="84"/>
    </location>
</feature>